<reference evidence="2" key="1">
    <citation type="submission" date="2009-02" db="EMBL/GenBank/DDBJ databases">
        <title>The Genome Sequence of Ajellomyces capsulatus strain G186AR.</title>
        <authorList>
            <consortium name="The Broad Institute Genome Sequencing Platform"/>
            <person name="Champion M."/>
            <person name="Cuomo C."/>
            <person name="Ma L.-J."/>
            <person name="Henn M.R."/>
            <person name="Sil A."/>
            <person name="Goldman B."/>
            <person name="Young S.K."/>
            <person name="Kodira C.D."/>
            <person name="Zeng Q."/>
            <person name="Koehrsen M."/>
            <person name="Alvarado L."/>
            <person name="Berlin A."/>
            <person name="Borenstein D."/>
            <person name="Chen Z."/>
            <person name="Engels R."/>
            <person name="Freedman E."/>
            <person name="Gellesch M."/>
            <person name="Goldberg J."/>
            <person name="Griggs A."/>
            <person name="Gujja S."/>
            <person name="Heiman D."/>
            <person name="Hepburn T."/>
            <person name="Howarth C."/>
            <person name="Jen D."/>
            <person name="Larson L."/>
            <person name="Lewis B."/>
            <person name="Mehta T."/>
            <person name="Park D."/>
            <person name="Pearson M."/>
            <person name="Roberts A."/>
            <person name="Saif S."/>
            <person name="Shea T."/>
            <person name="Shenoy N."/>
            <person name="Sisk P."/>
            <person name="Stolte C."/>
            <person name="Sykes S."/>
            <person name="Walk T."/>
            <person name="White J."/>
            <person name="Yandava C."/>
            <person name="Klein B."/>
            <person name="McEwen J.G."/>
            <person name="Puccia R."/>
            <person name="Goldman G.H."/>
            <person name="Felipe M.S."/>
            <person name="Nino-Vega G."/>
            <person name="San-Blas G."/>
            <person name="Taylor J."/>
            <person name="Mendoza L."/>
            <person name="Galagan J."/>
            <person name="Nusbaum C."/>
            <person name="Birren B."/>
        </authorList>
    </citation>
    <scope>NUCLEOTIDE SEQUENCE</scope>
    <source>
        <strain evidence="2">G186AR</strain>
    </source>
</reference>
<keyword evidence="3" id="KW-1185">Reference proteome</keyword>
<dbReference type="EMBL" id="GG663381">
    <property type="protein sequence ID" value="EEH02792.1"/>
    <property type="molecule type" value="Genomic_DNA"/>
</dbReference>
<feature type="region of interest" description="Disordered" evidence="1">
    <location>
        <begin position="110"/>
        <end position="140"/>
    </location>
</feature>
<organism evidence="2 3">
    <name type="scientific">Ajellomyces capsulatus (strain G186AR / H82 / ATCC MYA-2454 / RMSCC 2432)</name>
    <name type="common">Darling's disease fungus</name>
    <name type="synonym">Histoplasma capsulatum</name>
    <dbReference type="NCBI Taxonomy" id="447093"/>
    <lineage>
        <taxon>Eukaryota</taxon>
        <taxon>Fungi</taxon>
        <taxon>Dikarya</taxon>
        <taxon>Ascomycota</taxon>
        <taxon>Pezizomycotina</taxon>
        <taxon>Eurotiomycetes</taxon>
        <taxon>Eurotiomycetidae</taxon>
        <taxon>Onygenales</taxon>
        <taxon>Ajellomycetaceae</taxon>
        <taxon>Histoplasma</taxon>
    </lineage>
</organism>
<gene>
    <name evidence="2" type="ORF">HCBG_08902</name>
</gene>
<dbReference type="Proteomes" id="UP000001631">
    <property type="component" value="Unassembled WGS sequence"/>
</dbReference>
<proteinExistence type="predicted"/>
<dbReference type="InParanoid" id="C0P0H2"/>
<dbReference type="GeneID" id="69041918"/>
<evidence type="ECO:0000313" key="3">
    <source>
        <dbReference type="Proteomes" id="UP000001631"/>
    </source>
</evidence>
<dbReference type="AlphaFoldDB" id="C0P0H2"/>
<sequence length="245" mass="26967">MLPSTEDSTYTAGNRRLGLVGSDSKISIGGVGQDTGGLDHVAFKTAEGQGLEPKPRAGHGIWVRGEGHCQVQLEQLEQLGAEAVGQRAIGGQSSGGTERARMLRRRMQLQRREETPVKGIKRRREAAEAAEEAAEETHRRKERDLKMMEVFIQLVNLTSSWANSWANGSWSRTRRFDAFETAHQTPSRSVYIYLLYYYDAAHISAIDASEAIGLWVLSSVAGNHYAGENGKCGFKIKSKSPLPPP</sequence>
<dbReference type="HOGENOM" id="CLU_1133309_0_0_1"/>
<evidence type="ECO:0000313" key="2">
    <source>
        <dbReference type="EMBL" id="EEH02792.1"/>
    </source>
</evidence>
<accession>C0P0H2</accession>
<protein>
    <submittedName>
        <fullName evidence="2">Uncharacterized protein</fullName>
    </submittedName>
</protein>
<evidence type="ECO:0000256" key="1">
    <source>
        <dbReference type="SAM" id="MobiDB-lite"/>
    </source>
</evidence>
<name>C0P0H2_AJECG</name>
<dbReference type="RefSeq" id="XP_045283273.1">
    <property type="nucleotide sequence ID" value="XM_045435951.1"/>
</dbReference>